<reference evidence="3" key="1">
    <citation type="journal article" date="2011" name="Proc. Natl. Acad. Sci. U.S.A.">
        <title>Genomic insights into the physiology and ecology of the marine filamentous cyanobacterium Lyngbya majuscula.</title>
        <authorList>
            <person name="Jones A.C."/>
            <person name="Monroe E.A."/>
            <person name="Podell S."/>
            <person name="Hess W.R."/>
            <person name="Klages S."/>
            <person name="Esquenazi E."/>
            <person name="Niessen S."/>
            <person name="Hoover H."/>
            <person name="Rothmann M."/>
            <person name="Lasken R.S."/>
            <person name="Yates J.R.III."/>
            <person name="Reinhardt R."/>
            <person name="Kube M."/>
            <person name="Burkart M.D."/>
            <person name="Allen E.E."/>
            <person name="Dorrestein P.C."/>
            <person name="Gerwick W.H."/>
            <person name="Gerwick L."/>
        </authorList>
    </citation>
    <scope>NUCLEOTIDE SEQUENCE [LARGE SCALE GENOMIC DNA]</scope>
    <source>
        <strain evidence="3">3L</strain>
    </source>
</reference>
<gene>
    <name evidence="2" type="ORF">LYNGBM3L_43080</name>
</gene>
<evidence type="ECO:0000256" key="1">
    <source>
        <dbReference type="SAM" id="MobiDB-lite"/>
    </source>
</evidence>
<keyword evidence="3" id="KW-1185">Reference proteome</keyword>
<feature type="region of interest" description="Disordered" evidence="1">
    <location>
        <begin position="45"/>
        <end position="69"/>
    </location>
</feature>
<dbReference type="AlphaFoldDB" id="F4XWB8"/>
<protein>
    <submittedName>
        <fullName evidence="2">Uncharacterized protein</fullName>
    </submittedName>
</protein>
<name>F4XWB8_9CYAN</name>
<dbReference type="HOGENOM" id="CLU_2771355_0_0_3"/>
<proteinExistence type="predicted"/>
<organism evidence="2 3">
    <name type="scientific">Moorena producens 3L</name>
    <dbReference type="NCBI Taxonomy" id="489825"/>
    <lineage>
        <taxon>Bacteria</taxon>
        <taxon>Bacillati</taxon>
        <taxon>Cyanobacteriota</taxon>
        <taxon>Cyanophyceae</taxon>
        <taxon>Coleofasciculales</taxon>
        <taxon>Coleofasciculaceae</taxon>
        <taxon>Moorena</taxon>
    </lineage>
</organism>
<accession>F4XWB8</accession>
<sequence>MARAKLLIKSWFLSSAILSHQGELSSSTQGGYIKSLVTRARGARELPKQGSFQSRGDSEFRSFGVGSRK</sequence>
<evidence type="ECO:0000313" key="3">
    <source>
        <dbReference type="Proteomes" id="UP000003959"/>
    </source>
</evidence>
<dbReference type="Proteomes" id="UP000003959">
    <property type="component" value="Unassembled WGS sequence"/>
</dbReference>
<dbReference type="EMBL" id="GL890942">
    <property type="protein sequence ID" value="EGJ31103.1"/>
    <property type="molecule type" value="Genomic_DNA"/>
</dbReference>
<evidence type="ECO:0000313" key="2">
    <source>
        <dbReference type="EMBL" id="EGJ31103.1"/>
    </source>
</evidence>